<evidence type="ECO:0000313" key="1">
    <source>
        <dbReference type="EMBL" id="CEG11383.1"/>
    </source>
</evidence>
<protein>
    <submittedName>
        <fullName evidence="1">Uncharacterized protein</fullName>
    </submittedName>
</protein>
<dbReference type="EMBL" id="CCXY01000048">
    <property type="protein sequence ID" value="CEG11383.1"/>
    <property type="molecule type" value="Genomic_DNA"/>
</dbReference>
<accession>A0A098E670</accession>
<reference evidence="1" key="1">
    <citation type="submission" date="2014-09" db="EMBL/GenBank/DDBJ databases">
        <authorList>
            <person name="Probst J Alexander"/>
        </authorList>
    </citation>
    <scope>NUCLEOTIDE SEQUENCE</scope>
</reference>
<organism evidence="1">
    <name type="scientific">groundwater metagenome</name>
    <dbReference type="NCBI Taxonomy" id="717931"/>
    <lineage>
        <taxon>unclassified sequences</taxon>
        <taxon>metagenomes</taxon>
        <taxon>ecological metagenomes</taxon>
    </lineage>
</organism>
<gene>
    <name evidence="1" type="ORF">MSIBF_A1410019</name>
</gene>
<dbReference type="AlphaFoldDB" id="A0A098E670"/>
<sequence length="59" mass="6642">MVFVLMPIFLSLSFSTSKTIATITGIKKYEEVIKVKTMSKNGFEISDIILNRAILLISF</sequence>
<proteinExistence type="predicted"/>
<name>A0A098E670_9ZZZZ</name>